<feature type="domain" description="Homeobox" evidence="8">
    <location>
        <begin position="39"/>
        <end position="99"/>
    </location>
</feature>
<name>E9HAQ8_DAPPU</name>
<dbReference type="SUPFAM" id="SSF46689">
    <property type="entry name" value="Homeodomain-like"/>
    <property type="match status" value="1"/>
</dbReference>
<dbReference type="InterPro" id="IPR017970">
    <property type="entry name" value="Homeobox_CS"/>
</dbReference>
<dbReference type="InterPro" id="IPR009057">
    <property type="entry name" value="Homeodomain-like_sf"/>
</dbReference>
<dbReference type="STRING" id="6669.E9HAQ8"/>
<gene>
    <name evidence="9" type="ORF">DAPPUDRAFT_327430</name>
</gene>
<dbReference type="InterPro" id="IPR001356">
    <property type="entry name" value="HD"/>
</dbReference>
<keyword evidence="2 5" id="KW-0238">DNA-binding</keyword>
<reference evidence="9 10" key="1">
    <citation type="journal article" date="2011" name="Science">
        <title>The ecoresponsive genome of Daphnia pulex.</title>
        <authorList>
            <person name="Colbourne J.K."/>
            <person name="Pfrender M.E."/>
            <person name="Gilbert D."/>
            <person name="Thomas W.K."/>
            <person name="Tucker A."/>
            <person name="Oakley T.H."/>
            <person name="Tokishita S."/>
            <person name="Aerts A."/>
            <person name="Arnold G.J."/>
            <person name="Basu M.K."/>
            <person name="Bauer D.J."/>
            <person name="Caceres C.E."/>
            <person name="Carmel L."/>
            <person name="Casola C."/>
            <person name="Choi J.H."/>
            <person name="Detter J.C."/>
            <person name="Dong Q."/>
            <person name="Dusheyko S."/>
            <person name="Eads B.D."/>
            <person name="Frohlich T."/>
            <person name="Geiler-Samerotte K.A."/>
            <person name="Gerlach D."/>
            <person name="Hatcher P."/>
            <person name="Jogdeo S."/>
            <person name="Krijgsveld J."/>
            <person name="Kriventseva E.V."/>
            <person name="Kultz D."/>
            <person name="Laforsch C."/>
            <person name="Lindquist E."/>
            <person name="Lopez J."/>
            <person name="Manak J.R."/>
            <person name="Muller J."/>
            <person name="Pangilinan J."/>
            <person name="Patwardhan R.P."/>
            <person name="Pitluck S."/>
            <person name="Pritham E.J."/>
            <person name="Rechtsteiner A."/>
            <person name="Rho M."/>
            <person name="Rogozin I.B."/>
            <person name="Sakarya O."/>
            <person name="Salamov A."/>
            <person name="Schaack S."/>
            <person name="Shapiro H."/>
            <person name="Shiga Y."/>
            <person name="Skalitzky C."/>
            <person name="Smith Z."/>
            <person name="Souvorov A."/>
            <person name="Sung W."/>
            <person name="Tang Z."/>
            <person name="Tsuchiya D."/>
            <person name="Tu H."/>
            <person name="Vos H."/>
            <person name="Wang M."/>
            <person name="Wolf Y.I."/>
            <person name="Yamagata H."/>
            <person name="Yamada T."/>
            <person name="Ye Y."/>
            <person name="Shaw J.R."/>
            <person name="Andrews J."/>
            <person name="Crease T.J."/>
            <person name="Tang H."/>
            <person name="Lucas S.M."/>
            <person name="Robertson H.M."/>
            <person name="Bork P."/>
            <person name="Koonin E.V."/>
            <person name="Zdobnov E.M."/>
            <person name="Grigoriev I.V."/>
            <person name="Lynch M."/>
            <person name="Boore J.L."/>
        </authorList>
    </citation>
    <scope>NUCLEOTIDE SEQUENCE [LARGE SCALE GENOMIC DNA]</scope>
</reference>
<evidence type="ECO:0000256" key="4">
    <source>
        <dbReference type="ARBA" id="ARBA00023242"/>
    </source>
</evidence>
<dbReference type="CDD" id="cd00086">
    <property type="entry name" value="homeodomain"/>
    <property type="match status" value="1"/>
</dbReference>
<evidence type="ECO:0000313" key="10">
    <source>
        <dbReference type="Proteomes" id="UP000000305"/>
    </source>
</evidence>
<evidence type="ECO:0000256" key="7">
    <source>
        <dbReference type="SAM" id="MobiDB-lite"/>
    </source>
</evidence>
<dbReference type="InterPro" id="IPR013847">
    <property type="entry name" value="POU"/>
</dbReference>
<keyword evidence="3 5" id="KW-0371">Homeobox</keyword>
<accession>E9HAQ8</accession>
<feature type="region of interest" description="Disordered" evidence="7">
    <location>
        <begin position="1"/>
        <end position="29"/>
    </location>
</feature>
<dbReference type="PRINTS" id="PR00028">
    <property type="entry name" value="POUDOMAIN"/>
</dbReference>
<evidence type="ECO:0000256" key="2">
    <source>
        <dbReference type="ARBA" id="ARBA00023125"/>
    </source>
</evidence>
<comment type="subcellular location">
    <subcellularLocation>
        <location evidence="1 5 6">Nucleus</location>
    </subcellularLocation>
</comment>
<evidence type="ECO:0000259" key="8">
    <source>
        <dbReference type="PROSITE" id="PS50071"/>
    </source>
</evidence>
<sequence length="689" mass="78288">MSDETNNELPEIEYSVESPEQDSTVPSEVRFTSCQPRQFKTSRKRTLIEGSLKDALEKHFDEDPKPSLKAIVSLARSLRLKAKVVRVWFANRRHKQKYLNPIAKSNRPGNRAASQAPVPCQIADETTDTAMRDLVESFTENNSSTVEQITDSDKDDESIPASKPETAMPEIISRPSNSTEPSETAAINKRTSGGSFKNGRPWGPLSRRQPVIENQTETEQDEIEIPETLWESMRNLRFAERLIKRCKKIGNQNEMDVYAIPLIRSAESDSTYERYSFGCADELAEHRTVLVLGADGSNRSKFINGIVNFIFGVEQGDSFRFQLIDEEETNGVKVYDIHHTFSFRVTYSITIVAAPSYDTVTNDSQYFRDQNVAKMLLGVMEKDGGIQQLDMICNVVTEAVVDQSFMSIFGKDMAGSVYNWQPFNHLGDTGSWLEVIQRFCTALADNTNPKSLSLTKQVLQERKQMEAVTDGLESLVKIGHGKMKEMDKAKQMIVFCDSQIQSTDEEEDECFVVEMKKKVELPAGEWVYNCNRCYVTCHDAFFKEEPVEDGHFNSEDLYESTVTGYCSVCPDQCNLIMHSNQPYRWVSVEKVTKVSPDLGKIQRNEAEIKWKDIKSKGRDLIKVLEKDLAANGKVILEYFTATWRCIQRLNRIALRGNSFLTRKVFDVLYDAEQQLKELGFQDGLASLKN</sequence>
<keyword evidence="10" id="KW-1185">Reference proteome</keyword>
<dbReference type="AlphaFoldDB" id="E9HAQ8"/>
<dbReference type="KEGG" id="dpx:DAPPUDRAFT_327430"/>
<dbReference type="eggNOG" id="KOG3802">
    <property type="taxonomic scope" value="Eukaryota"/>
</dbReference>
<dbReference type="Pfam" id="PF00046">
    <property type="entry name" value="Homeodomain"/>
    <property type="match status" value="1"/>
</dbReference>
<dbReference type="PANTHER" id="PTHR32046">
    <property type="entry name" value="G DOMAIN-CONTAINING PROTEIN"/>
    <property type="match status" value="1"/>
</dbReference>
<feature type="DNA-binding region" description="Homeobox" evidence="5">
    <location>
        <begin position="41"/>
        <end position="100"/>
    </location>
</feature>
<dbReference type="PANTHER" id="PTHR32046:SF14">
    <property type="match status" value="1"/>
</dbReference>
<dbReference type="GO" id="GO:0000981">
    <property type="term" value="F:DNA-binding transcription factor activity, RNA polymerase II-specific"/>
    <property type="evidence" value="ECO:0007669"/>
    <property type="project" value="InterPro"/>
</dbReference>
<proteinExistence type="predicted"/>
<evidence type="ECO:0000256" key="5">
    <source>
        <dbReference type="PROSITE-ProRule" id="PRU00108"/>
    </source>
</evidence>
<feature type="compositionally biased region" description="Polar residues" evidence="7">
    <location>
        <begin position="138"/>
        <end position="149"/>
    </location>
</feature>
<dbReference type="PhylomeDB" id="E9HAQ8"/>
<evidence type="ECO:0000256" key="6">
    <source>
        <dbReference type="RuleBase" id="RU000682"/>
    </source>
</evidence>
<evidence type="ECO:0000256" key="3">
    <source>
        <dbReference type="ARBA" id="ARBA00023155"/>
    </source>
</evidence>
<dbReference type="Proteomes" id="UP000000305">
    <property type="component" value="Unassembled WGS sequence"/>
</dbReference>
<dbReference type="SMART" id="SM00389">
    <property type="entry name" value="HOX"/>
    <property type="match status" value="1"/>
</dbReference>
<dbReference type="InParanoid" id="E9HAQ8"/>
<keyword evidence="4 5" id="KW-0539">Nucleus</keyword>
<protein>
    <recommendedName>
        <fullName evidence="8">Homeobox domain-containing protein</fullName>
    </recommendedName>
</protein>
<feature type="region of interest" description="Disordered" evidence="7">
    <location>
        <begin position="137"/>
        <end position="221"/>
    </location>
</feature>
<evidence type="ECO:0000313" key="9">
    <source>
        <dbReference type="EMBL" id="EFX71173.1"/>
    </source>
</evidence>
<dbReference type="GO" id="GO:0003677">
    <property type="term" value="F:DNA binding"/>
    <property type="evidence" value="ECO:0007669"/>
    <property type="project" value="UniProtKB-UniRule"/>
</dbReference>
<dbReference type="EMBL" id="GL732613">
    <property type="protein sequence ID" value="EFX71173.1"/>
    <property type="molecule type" value="Genomic_DNA"/>
</dbReference>
<evidence type="ECO:0000256" key="1">
    <source>
        <dbReference type="ARBA" id="ARBA00004123"/>
    </source>
</evidence>
<dbReference type="PROSITE" id="PS50071">
    <property type="entry name" value="HOMEOBOX_2"/>
    <property type="match status" value="1"/>
</dbReference>
<dbReference type="PROSITE" id="PS00027">
    <property type="entry name" value="HOMEOBOX_1"/>
    <property type="match status" value="1"/>
</dbReference>
<organism evidence="9 10">
    <name type="scientific">Daphnia pulex</name>
    <name type="common">Water flea</name>
    <dbReference type="NCBI Taxonomy" id="6669"/>
    <lineage>
        <taxon>Eukaryota</taxon>
        <taxon>Metazoa</taxon>
        <taxon>Ecdysozoa</taxon>
        <taxon>Arthropoda</taxon>
        <taxon>Crustacea</taxon>
        <taxon>Branchiopoda</taxon>
        <taxon>Diplostraca</taxon>
        <taxon>Cladocera</taxon>
        <taxon>Anomopoda</taxon>
        <taxon>Daphniidae</taxon>
        <taxon>Daphnia</taxon>
    </lineage>
</organism>
<dbReference type="GO" id="GO:0005634">
    <property type="term" value="C:nucleus"/>
    <property type="evidence" value="ECO:0007669"/>
    <property type="project" value="UniProtKB-SubCell"/>
</dbReference>
<dbReference type="HOGENOM" id="CLU_014833_0_0_1"/>
<dbReference type="Gene3D" id="1.10.10.60">
    <property type="entry name" value="Homeodomain-like"/>
    <property type="match status" value="1"/>
</dbReference>
<dbReference type="OrthoDB" id="6346949at2759"/>